<gene>
    <name evidence="3" type="ORF">P8609_07825</name>
</gene>
<feature type="transmembrane region" description="Helical" evidence="1">
    <location>
        <begin position="419"/>
        <end position="440"/>
    </location>
</feature>
<dbReference type="InterPro" id="IPR025060">
    <property type="entry name" value="DUF3999"/>
</dbReference>
<keyword evidence="2" id="KW-0732">Signal</keyword>
<evidence type="ECO:0000313" key="3">
    <source>
        <dbReference type="EMBL" id="MDR0182880.1"/>
    </source>
</evidence>
<dbReference type="Pfam" id="PF13163">
    <property type="entry name" value="DUF3999"/>
    <property type="match status" value="1"/>
</dbReference>
<dbReference type="EMBL" id="JARUHG010000002">
    <property type="protein sequence ID" value="MDR0182880.1"/>
    <property type="molecule type" value="Genomic_DNA"/>
</dbReference>
<evidence type="ECO:0000256" key="2">
    <source>
        <dbReference type="SAM" id="SignalP"/>
    </source>
</evidence>
<name>A0ABU1CCS3_9GAMM</name>
<keyword evidence="1" id="KW-0472">Membrane</keyword>
<evidence type="ECO:0000256" key="1">
    <source>
        <dbReference type="SAM" id="Phobius"/>
    </source>
</evidence>
<feature type="signal peptide" evidence="2">
    <location>
        <begin position="1"/>
        <end position="16"/>
    </location>
</feature>
<proteinExistence type="predicted"/>
<dbReference type="RefSeq" id="WP_309262054.1">
    <property type="nucleotide sequence ID" value="NZ_JARUHG010000002.1"/>
</dbReference>
<accession>A0ABU1CCS3</accession>
<protein>
    <submittedName>
        <fullName evidence="3">DUF3999 domain-containing protein</fullName>
    </submittedName>
</protein>
<sequence>MKKWLLLLLVPLAASAAGDYARQWPLRLSTPDAGAYRVTLNDPVYRQLQSPLLADLDVVDAQGRPVPAALLDPSTPATPEPRTVELPWFPLPPEFRGNDVASISEIDADGRLRRVEVRTVGGGSVAGNGFLLDASGVEAPIAALRVQWAAGQAPLDLAVRVSASDDLRRWRVIADEAHLVELANAGQRVVRDRIELSPVKARYLRISPLDTRAQSLRVSTVTAQLESTEPAPAWHWVVLAGTRVDDGDGSVHYEYALDGRFPVAQADIALPGNSTGQWRLQAREQASQPWRDVAAPWVAFRLEGRGNGDASPPQPLSGIRRDRFWRLTPLAGAPLANVPRLRLGYVPETLVFVASGEAPFALVAGSARSVRADAPIERLVDAVRAQRGARWQPAVATLGESAERGGASALAPARDWKTWLLWALLIAGAALVGGFAISLLRKPAP</sequence>
<dbReference type="Proteomes" id="UP001233535">
    <property type="component" value="Unassembled WGS sequence"/>
</dbReference>
<keyword evidence="4" id="KW-1185">Reference proteome</keyword>
<keyword evidence="1" id="KW-1133">Transmembrane helix</keyword>
<comment type="caution">
    <text evidence="3">The sequence shown here is derived from an EMBL/GenBank/DDBJ whole genome shotgun (WGS) entry which is preliminary data.</text>
</comment>
<reference evidence="3 4" key="1">
    <citation type="submission" date="2023-04" db="EMBL/GenBank/DDBJ databases">
        <title>Lysobacter sp. strain UC isolated from soil sample.</title>
        <authorList>
            <person name="Choksket S."/>
            <person name="Harshvardhan F."/>
            <person name="Rana R."/>
            <person name="Patil P.B."/>
            <person name="Korpole S."/>
        </authorList>
    </citation>
    <scope>NUCLEOTIDE SEQUENCE [LARGE SCALE GENOMIC DNA]</scope>
    <source>
        <strain evidence="3 4">UC</strain>
    </source>
</reference>
<keyword evidence="1" id="KW-0812">Transmembrane</keyword>
<evidence type="ECO:0000313" key="4">
    <source>
        <dbReference type="Proteomes" id="UP001233535"/>
    </source>
</evidence>
<feature type="chain" id="PRO_5046824716" evidence="2">
    <location>
        <begin position="17"/>
        <end position="445"/>
    </location>
</feature>
<organism evidence="3 4">
    <name type="scientific">Lysobacter arvi</name>
    <dbReference type="NCBI Taxonomy" id="3038776"/>
    <lineage>
        <taxon>Bacteria</taxon>
        <taxon>Pseudomonadati</taxon>
        <taxon>Pseudomonadota</taxon>
        <taxon>Gammaproteobacteria</taxon>
        <taxon>Lysobacterales</taxon>
        <taxon>Lysobacteraceae</taxon>
        <taxon>Lysobacter</taxon>
    </lineage>
</organism>